<reference evidence="1" key="1">
    <citation type="submission" date="2019-04" db="EMBL/GenBank/DDBJ databases">
        <title>Genome assembly of Zosterops borbonicus 15179.</title>
        <authorList>
            <person name="Leroy T."/>
            <person name="Anselmetti Y."/>
            <person name="Tilak M.-K."/>
            <person name="Nabholz B."/>
        </authorList>
    </citation>
    <scope>NUCLEOTIDE SEQUENCE</scope>
    <source>
        <strain evidence="1">HGM_15179</strain>
        <tissue evidence="1">Muscle</tissue>
    </source>
</reference>
<organism evidence="1 2">
    <name type="scientific">Zosterops borbonicus</name>
    <dbReference type="NCBI Taxonomy" id="364589"/>
    <lineage>
        <taxon>Eukaryota</taxon>
        <taxon>Metazoa</taxon>
        <taxon>Chordata</taxon>
        <taxon>Craniata</taxon>
        <taxon>Vertebrata</taxon>
        <taxon>Euteleostomi</taxon>
        <taxon>Archelosauria</taxon>
        <taxon>Archosauria</taxon>
        <taxon>Dinosauria</taxon>
        <taxon>Saurischia</taxon>
        <taxon>Theropoda</taxon>
        <taxon>Coelurosauria</taxon>
        <taxon>Aves</taxon>
        <taxon>Neognathae</taxon>
        <taxon>Neoaves</taxon>
        <taxon>Telluraves</taxon>
        <taxon>Australaves</taxon>
        <taxon>Passeriformes</taxon>
        <taxon>Sylvioidea</taxon>
        <taxon>Zosteropidae</taxon>
        <taxon>Zosterops</taxon>
    </lineage>
</organism>
<evidence type="ECO:0000313" key="2">
    <source>
        <dbReference type="Proteomes" id="UP000796761"/>
    </source>
</evidence>
<comment type="caution">
    <text evidence="1">The sequence shown here is derived from an EMBL/GenBank/DDBJ whole genome shotgun (WGS) entry which is preliminary data.</text>
</comment>
<dbReference type="Proteomes" id="UP000796761">
    <property type="component" value="Unassembled WGS sequence"/>
</dbReference>
<sequence length="184" mass="19657">MICLGSLQASQASIPNPKPGALAMQAGAISSHQELLEQSICLYHCSISSKKDLTTQTHPTVGNRRAGGVLDWGKPWAGGQGTPHGTPAVSTPRGAEVTSIVAGGTKNNLPPGLVTSPKATFLETPRVVTEFTIQDGKSKEEDHNGPVDTAQEIFSLGLWCPDKYEKQIVLKFMVFWQFDLASLS</sequence>
<evidence type="ECO:0000313" key="1">
    <source>
        <dbReference type="EMBL" id="TRZ17034.1"/>
    </source>
</evidence>
<name>A0A8K1GFW7_9PASS</name>
<keyword evidence="2" id="KW-1185">Reference proteome</keyword>
<proteinExistence type="predicted"/>
<accession>A0A8K1GFW7</accession>
<dbReference type="AlphaFoldDB" id="A0A8K1GFW7"/>
<protein>
    <submittedName>
        <fullName evidence="1">Uncharacterized protein</fullName>
    </submittedName>
</protein>
<gene>
    <name evidence="1" type="ORF">HGM15179_010128</name>
</gene>
<dbReference type="EMBL" id="SWJQ01000287">
    <property type="protein sequence ID" value="TRZ17034.1"/>
    <property type="molecule type" value="Genomic_DNA"/>
</dbReference>